<comment type="caution">
    <text evidence="2">The sequence shown here is derived from an EMBL/GenBank/DDBJ whole genome shotgun (WGS) entry which is preliminary data.</text>
</comment>
<keyword evidence="1" id="KW-0732">Signal</keyword>
<reference evidence="2 3" key="1">
    <citation type="submission" date="2019-09" db="EMBL/GenBank/DDBJ databases">
        <title>Genomes of family Cryomorphaceae.</title>
        <authorList>
            <person name="Bowman J.P."/>
        </authorList>
    </citation>
    <scope>NUCLEOTIDE SEQUENCE [LARGE SCALE GENOMIC DNA]</scope>
    <source>
        <strain evidence="2 3">LMG 25704</strain>
    </source>
</reference>
<accession>A0A6N6RGV2</accession>
<dbReference type="OrthoDB" id="9765571at2"/>
<dbReference type="Gene3D" id="2.40.160.60">
    <property type="entry name" value="Outer membrane protein transport protein (OMPP1/FadL/TodX)"/>
    <property type="match status" value="1"/>
</dbReference>
<dbReference type="EMBL" id="WBVO01000009">
    <property type="protein sequence ID" value="KAB2808069.1"/>
    <property type="molecule type" value="Genomic_DNA"/>
</dbReference>
<evidence type="ECO:0000313" key="3">
    <source>
        <dbReference type="Proteomes" id="UP000468650"/>
    </source>
</evidence>
<protein>
    <recommendedName>
        <fullName evidence="4">Transporter</fullName>
    </recommendedName>
</protein>
<organism evidence="2 3">
    <name type="scientific">Phaeocystidibacter luteus</name>
    <dbReference type="NCBI Taxonomy" id="911197"/>
    <lineage>
        <taxon>Bacteria</taxon>
        <taxon>Pseudomonadati</taxon>
        <taxon>Bacteroidota</taxon>
        <taxon>Flavobacteriia</taxon>
        <taxon>Flavobacteriales</taxon>
        <taxon>Phaeocystidibacteraceae</taxon>
        <taxon>Phaeocystidibacter</taxon>
    </lineage>
</organism>
<evidence type="ECO:0000256" key="1">
    <source>
        <dbReference type="SAM" id="SignalP"/>
    </source>
</evidence>
<dbReference type="Proteomes" id="UP000468650">
    <property type="component" value="Unassembled WGS sequence"/>
</dbReference>
<feature type="signal peptide" evidence="1">
    <location>
        <begin position="1"/>
        <end position="21"/>
    </location>
</feature>
<name>A0A6N6RGV2_9FLAO</name>
<evidence type="ECO:0000313" key="2">
    <source>
        <dbReference type="EMBL" id="KAB2808069.1"/>
    </source>
</evidence>
<dbReference type="PROSITE" id="PS51257">
    <property type="entry name" value="PROKAR_LIPOPROTEIN"/>
    <property type="match status" value="1"/>
</dbReference>
<feature type="chain" id="PRO_5026731523" description="Transporter" evidence="1">
    <location>
        <begin position="22"/>
        <end position="477"/>
    </location>
</feature>
<dbReference type="AlphaFoldDB" id="A0A6N6RGV2"/>
<dbReference type="SUPFAM" id="SSF56935">
    <property type="entry name" value="Porins"/>
    <property type="match status" value="1"/>
</dbReference>
<proteinExistence type="predicted"/>
<gene>
    <name evidence="2" type="ORF">F8C67_10890</name>
</gene>
<dbReference type="RefSeq" id="WP_151667883.1">
    <property type="nucleotide sequence ID" value="NZ_WBVO01000009.1"/>
</dbReference>
<keyword evidence="3" id="KW-1185">Reference proteome</keyword>
<sequence>MRRLALVLSCLALSISSCTYAQNYVDVIRYTRPDDLGSARYMGMAGAFSALGNDFGAASINPAGIAVYRHSEVGMTLYNRSTRTSSEYFMQSADQGDNQFRFSQIGLVSHANLSDKSHFNFGLRYHRSNDYGFDQRVTARNLNTSILDQWEILANAFAPNGEDLASVGLLYEDMADDVGLIEYQNNQWVKGAGTTSLTQDQTYSSRGGKGVFGIDFGYQTENRWNIGGSIEIPTLSYETTETYTESDYDAGSNYSRMEWVNRYQLQGVGVQIKFGVLFTPEDYGRFAAYIHTPTWWSMTQEGDSEMRSFANGGGTQTSYQPFNQFQWELQTPLRVGAGYAYVFEKKGLLSIDYSYQAMQNAEASSNEFPGSVDYINDDLEAEVQGWHDVRIGAEMRVDKWFFRGGVHFTTTPFQNSDEVARQYAGGFGFKENLWGIDFAYSLRTRQNSFYLYAPELTDPVDRTSFGHFITGTVYFRI</sequence>
<evidence type="ECO:0008006" key="4">
    <source>
        <dbReference type="Google" id="ProtNLM"/>
    </source>
</evidence>